<sequence>MVTVLQEGLEACLGRLTLSEGMGRNSLRLPTCKMSSGQMLLLSLLILPVGDISKGVVRDSVFALEHSAMSLLVDPLNPVDLSRRYGG</sequence>
<dbReference type="EMBL" id="BMAW01069036">
    <property type="protein sequence ID" value="GFT67026.1"/>
    <property type="molecule type" value="Genomic_DNA"/>
</dbReference>
<gene>
    <name evidence="1" type="ORF">NPIL_405411</name>
</gene>
<accession>A0A8X6U0E4</accession>
<evidence type="ECO:0000313" key="2">
    <source>
        <dbReference type="Proteomes" id="UP000887013"/>
    </source>
</evidence>
<proteinExistence type="predicted"/>
<comment type="caution">
    <text evidence="1">The sequence shown here is derived from an EMBL/GenBank/DDBJ whole genome shotgun (WGS) entry which is preliminary data.</text>
</comment>
<name>A0A8X6U0E4_NEPPI</name>
<evidence type="ECO:0000313" key="1">
    <source>
        <dbReference type="EMBL" id="GFT67026.1"/>
    </source>
</evidence>
<dbReference type="AlphaFoldDB" id="A0A8X6U0E4"/>
<reference evidence="1" key="1">
    <citation type="submission" date="2020-08" db="EMBL/GenBank/DDBJ databases">
        <title>Multicomponent nature underlies the extraordinary mechanical properties of spider dragline silk.</title>
        <authorList>
            <person name="Kono N."/>
            <person name="Nakamura H."/>
            <person name="Mori M."/>
            <person name="Yoshida Y."/>
            <person name="Ohtoshi R."/>
            <person name="Malay A.D."/>
            <person name="Moran D.A.P."/>
            <person name="Tomita M."/>
            <person name="Numata K."/>
            <person name="Arakawa K."/>
        </authorList>
    </citation>
    <scope>NUCLEOTIDE SEQUENCE</scope>
</reference>
<dbReference type="Proteomes" id="UP000887013">
    <property type="component" value="Unassembled WGS sequence"/>
</dbReference>
<organism evidence="1 2">
    <name type="scientific">Nephila pilipes</name>
    <name type="common">Giant wood spider</name>
    <name type="synonym">Nephila maculata</name>
    <dbReference type="NCBI Taxonomy" id="299642"/>
    <lineage>
        <taxon>Eukaryota</taxon>
        <taxon>Metazoa</taxon>
        <taxon>Ecdysozoa</taxon>
        <taxon>Arthropoda</taxon>
        <taxon>Chelicerata</taxon>
        <taxon>Arachnida</taxon>
        <taxon>Araneae</taxon>
        <taxon>Araneomorphae</taxon>
        <taxon>Entelegynae</taxon>
        <taxon>Araneoidea</taxon>
        <taxon>Nephilidae</taxon>
        <taxon>Nephila</taxon>
    </lineage>
</organism>
<protein>
    <submittedName>
        <fullName evidence="1">Uncharacterized protein</fullName>
    </submittedName>
</protein>
<keyword evidence="2" id="KW-1185">Reference proteome</keyword>